<gene>
    <name evidence="2" type="ORF">Hamer_G017774</name>
</gene>
<organism evidence="2 3">
    <name type="scientific">Homarus americanus</name>
    <name type="common">American lobster</name>
    <dbReference type="NCBI Taxonomy" id="6706"/>
    <lineage>
        <taxon>Eukaryota</taxon>
        <taxon>Metazoa</taxon>
        <taxon>Ecdysozoa</taxon>
        <taxon>Arthropoda</taxon>
        <taxon>Crustacea</taxon>
        <taxon>Multicrustacea</taxon>
        <taxon>Malacostraca</taxon>
        <taxon>Eumalacostraca</taxon>
        <taxon>Eucarida</taxon>
        <taxon>Decapoda</taxon>
        <taxon>Pleocyemata</taxon>
        <taxon>Astacidea</taxon>
        <taxon>Nephropoidea</taxon>
        <taxon>Nephropidae</taxon>
        <taxon>Homarus</taxon>
    </lineage>
</organism>
<dbReference type="EMBL" id="JAHLQT010007950">
    <property type="protein sequence ID" value="KAG7174055.1"/>
    <property type="molecule type" value="Genomic_DNA"/>
</dbReference>
<feature type="compositionally biased region" description="Basic residues" evidence="1">
    <location>
        <begin position="65"/>
        <end position="76"/>
    </location>
</feature>
<keyword evidence="3" id="KW-1185">Reference proteome</keyword>
<reference evidence="2" key="1">
    <citation type="journal article" date="2021" name="Sci. Adv.">
        <title>The American lobster genome reveals insights on longevity, neural, and immune adaptations.</title>
        <authorList>
            <person name="Polinski J.M."/>
            <person name="Zimin A.V."/>
            <person name="Clark K.F."/>
            <person name="Kohn A.B."/>
            <person name="Sadowski N."/>
            <person name="Timp W."/>
            <person name="Ptitsyn A."/>
            <person name="Khanna P."/>
            <person name="Romanova D.Y."/>
            <person name="Williams P."/>
            <person name="Greenwood S.J."/>
            <person name="Moroz L.L."/>
            <person name="Walt D.R."/>
            <person name="Bodnar A.G."/>
        </authorList>
    </citation>
    <scope>NUCLEOTIDE SEQUENCE</scope>
    <source>
        <strain evidence="2">GMGI-L3</strain>
    </source>
</reference>
<accession>A0A8J5N6L4</accession>
<protein>
    <submittedName>
        <fullName evidence="2">Putative Adipolin-like</fullName>
    </submittedName>
</protein>
<evidence type="ECO:0000256" key="1">
    <source>
        <dbReference type="SAM" id="MobiDB-lite"/>
    </source>
</evidence>
<comment type="caution">
    <text evidence="2">The sequence shown here is derived from an EMBL/GenBank/DDBJ whole genome shotgun (WGS) entry which is preliminary data.</text>
</comment>
<dbReference type="SUPFAM" id="SSF49842">
    <property type="entry name" value="TNF-like"/>
    <property type="match status" value="1"/>
</dbReference>
<dbReference type="AlphaFoldDB" id="A0A8J5N6L4"/>
<evidence type="ECO:0000313" key="2">
    <source>
        <dbReference type="EMBL" id="KAG7174055.1"/>
    </source>
</evidence>
<proteinExistence type="predicted"/>
<sequence length="290" mass="31540">MRLSRFCSNAVGASLLLVVVGVRTSLGIRSMVRGGQARDVALGSNTLQGLQSMWYKDSQEEDKKARKRKNRKKGRRNQIPVPREGPEGPPGRRGPQGPAGPPGGTLTTQEMEEYIKDFLRDYLQNNNNTLNVTGLLEEEEEEAQQKSNKMRVKAAFTATLPQPLVLKPSGLAIVDTFTITFSPGVFERRMVVEHGGFTVTKKGIYQVAASLVLHPRGRPNTPLRALNDVSVYLRRLEWSGSLGDGSVTAVLSGHVLLLRGDTLLVAVDNPTKRPLQVGTGSSFSAALIGV</sequence>
<name>A0A8J5N6L4_HOMAM</name>
<dbReference type="Gene3D" id="1.20.5.320">
    <property type="entry name" value="6-Phosphogluconate Dehydrogenase, domain 3"/>
    <property type="match status" value="1"/>
</dbReference>
<dbReference type="Proteomes" id="UP000747542">
    <property type="component" value="Unassembled WGS sequence"/>
</dbReference>
<evidence type="ECO:0000313" key="3">
    <source>
        <dbReference type="Proteomes" id="UP000747542"/>
    </source>
</evidence>
<feature type="region of interest" description="Disordered" evidence="1">
    <location>
        <begin position="55"/>
        <end position="107"/>
    </location>
</feature>
<dbReference type="InterPro" id="IPR008983">
    <property type="entry name" value="Tumour_necrosis_fac-like_dom"/>
</dbReference>